<sequence length="475" mass="53541">MSRFCPHYPRPAARRPSVWRMFFSKRRSWLDGLYERSYRMKMGEVHLPGVDLYMVNEPALVHQVMDHADAFPKHEMLGEALRPLLGDSIFTTNGEVWQRQRTLMNPSFEGARVRKVLGRMRAAGDAMVQRLHAVPPGGVHDVEMEMTHVAADIILRTILSQSLDSEGAQRIFAAFARYQALAPRLMMPAFFGLRWLRPWWQIRRSRSAAREIRSLLEAYIRPRYEAARAGGPADETAEDDILASLLRVRDEATGEGFGFDELVDQVAMLFLAGHETSASALSWALHLLAHDPQVQERLHEEACRVLPGLDTEGANAIKDLTLARDVFRETLRLFPPVGFLARQSAQACPMRDKTVPAGGSVVVSPWLIQRHRELWARPDEFDPDRYSRDQPSMAEPLDEPAARESLRQAYLPFGMGPRICIGAAFALQEAALILALVARHVRVEPVPGETPEPVGRLTIRAENGIRLKIFPREAG</sequence>
<evidence type="ECO:0000256" key="9">
    <source>
        <dbReference type="SAM" id="MobiDB-lite"/>
    </source>
</evidence>
<dbReference type="Gene3D" id="1.10.630.10">
    <property type="entry name" value="Cytochrome P450"/>
    <property type="match status" value="1"/>
</dbReference>
<proteinExistence type="inferred from homology"/>
<organism evidence="10 11">
    <name type="scientific">Ideonella dechloratans</name>
    <dbReference type="NCBI Taxonomy" id="36863"/>
    <lineage>
        <taxon>Bacteria</taxon>
        <taxon>Pseudomonadati</taxon>
        <taxon>Pseudomonadota</taxon>
        <taxon>Betaproteobacteria</taxon>
        <taxon>Burkholderiales</taxon>
        <taxon>Sphaerotilaceae</taxon>
        <taxon>Ideonella</taxon>
    </lineage>
</organism>
<keyword evidence="11" id="KW-1185">Reference proteome</keyword>
<dbReference type="InterPro" id="IPR001128">
    <property type="entry name" value="Cyt_P450"/>
</dbReference>
<accession>A0A643F736</accession>
<gene>
    <name evidence="10" type="ORF">F7Q92_19810</name>
</gene>
<reference evidence="10 11" key="1">
    <citation type="submission" date="2019-09" db="EMBL/GenBank/DDBJ databases">
        <title>Draft genome sequences of 48 bacterial type strains from the CCUG.</title>
        <authorList>
            <person name="Tunovic T."/>
            <person name="Pineiro-Iglesias B."/>
            <person name="Unosson C."/>
            <person name="Inganas E."/>
            <person name="Ohlen M."/>
            <person name="Cardew S."/>
            <person name="Jensie-Markopoulos S."/>
            <person name="Salva-Serra F."/>
            <person name="Jaen-Luchoro D."/>
            <person name="Karlsson R."/>
            <person name="Svensson-Stadler L."/>
            <person name="Chun J."/>
            <person name="Moore E."/>
        </authorList>
    </citation>
    <scope>NUCLEOTIDE SEQUENCE [LARGE SCALE GENOMIC DNA]</scope>
    <source>
        <strain evidence="10 11">CCUG 30977</strain>
    </source>
</reference>
<dbReference type="PANTHER" id="PTHR24291">
    <property type="entry name" value="CYTOCHROME P450 FAMILY 4"/>
    <property type="match status" value="1"/>
</dbReference>
<protein>
    <submittedName>
        <fullName evidence="10">Cytochrome P450</fullName>
    </submittedName>
</protein>
<dbReference type="Proteomes" id="UP000430120">
    <property type="component" value="Unassembled WGS sequence"/>
</dbReference>
<comment type="cofactor">
    <cofactor evidence="7">
        <name>heme</name>
        <dbReference type="ChEBI" id="CHEBI:30413"/>
    </cofactor>
</comment>
<evidence type="ECO:0000256" key="6">
    <source>
        <dbReference type="ARBA" id="ARBA00023033"/>
    </source>
</evidence>
<dbReference type="GO" id="GO:0005506">
    <property type="term" value="F:iron ion binding"/>
    <property type="evidence" value="ECO:0007669"/>
    <property type="project" value="InterPro"/>
</dbReference>
<dbReference type="PRINTS" id="PR00385">
    <property type="entry name" value="P450"/>
</dbReference>
<evidence type="ECO:0000256" key="5">
    <source>
        <dbReference type="ARBA" id="ARBA00023004"/>
    </source>
</evidence>
<comment type="caution">
    <text evidence="10">The sequence shown here is derived from an EMBL/GenBank/DDBJ whole genome shotgun (WGS) entry which is preliminary data.</text>
</comment>
<dbReference type="AlphaFoldDB" id="A0A643F736"/>
<dbReference type="SUPFAM" id="SSF48264">
    <property type="entry name" value="Cytochrome P450"/>
    <property type="match status" value="1"/>
</dbReference>
<dbReference type="InterPro" id="IPR017972">
    <property type="entry name" value="Cyt_P450_CS"/>
</dbReference>
<comment type="similarity">
    <text evidence="1 8">Belongs to the cytochrome P450 family.</text>
</comment>
<keyword evidence="5 7" id="KW-0408">Iron</keyword>
<dbReference type="EMBL" id="VZPB01000078">
    <property type="protein sequence ID" value="KAB0574231.1"/>
    <property type="molecule type" value="Genomic_DNA"/>
</dbReference>
<keyword evidence="2 7" id="KW-0349">Heme</keyword>
<dbReference type="InterPro" id="IPR036396">
    <property type="entry name" value="Cyt_P450_sf"/>
</dbReference>
<evidence type="ECO:0000256" key="1">
    <source>
        <dbReference type="ARBA" id="ARBA00010617"/>
    </source>
</evidence>
<dbReference type="PRINTS" id="PR00465">
    <property type="entry name" value="EP450IV"/>
</dbReference>
<evidence type="ECO:0000256" key="8">
    <source>
        <dbReference type="RuleBase" id="RU000461"/>
    </source>
</evidence>
<evidence type="ECO:0000256" key="4">
    <source>
        <dbReference type="ARBA" id="ARBA00023002"/>
    </source>
</evidence>
<evidence type="ECO:0000256" key="2">
    <source>
        <dbReference type="ARBA" id="ARBA00022617"/>
    </source>
</evidence>
<dbReference type="InterPro" id="IPR050196">
    <property type="entry name" value="Cytochrome_P450_Monoox"/>
</dbReference>
<dbReference type="GO" id="GO:0020037">
    <property type="term" value="F:heme binding"/>
    <property type="evidence" value="ECO:0007669"/>
    <property type="project" value="InterPro"/>
</dbReference>
<dbReference type="OrthoDB" id="9764248at2"/>
<keyword evidence="3 7" id="KW-0479">Metal-binding</keyword>
<dbReference type="InterPro" id="IPR002403">
    <property type="entry name" value="Cyt_P450_E_grp-IV"/>
</dbReference>
<dbReference type="GO" id="GO:0016705">
    <property type="term" value="F:oxidoreductase activity, acting on paired donors, with incorporation or reduction of molecular oxygen"/>
    <property type="evidence" value="ECO:0007669"/>
    <property type="project" value="InterPro"/>
</dbReference>
<name>A0A643F736_IDEDE</name>
<evidence type="ECO:0000256" key="3">
    <source>
        <dbReference type="ARBA" id="ARBA00022723"/>
    </source>
</evidence>
<evidence type="ECO:0000313" key="10">
    <source>
        <dbReference type="EMBL" id="KAB0574231.1"/>
    </source>
</evidence>
<feature type="binding site" description="axial binding residue" evidence="7">
    <location>
        <position position="420"/>
    </location>
    <ligand>
        <name>heme</name>
        <dbReference type="ChEBI" id="CHEBI:30413"/>
    </ligand>
    <ligandPart>
        <name>Fe</name>
        <dbReference type="ChEBI" id="CHEBI:18248"/>
    </ligandPart>
</feature>
<evidence type="ECO:0000313" key="11">
    <source>
        <dbReference type="Proteomes" id="UP000430120"/>
    </source>
</evidence>
<dbReference type="Pfam" id="PF00067">
    <property type="entry name" value="p450"/>
    <property type="match status" value="1"/>
</dbReference>
<dbReference type="GO" id="GO:0004497">
    <property type="term" value="F:monooxygenase activity"/>
    <property type="evidence" value="ECO:0007669"/>
    <property type="project" value="UniProtKB-KW"/>
</dbReference>
<keyword evidence="6 8" id="KW-0503">Monooxygenase</keyword>
<dbReference type="RefSeq" id="WP_151125801.1">
    <property type="nucleotide sequence ID" value="NZ_CP088081.1"/>
</dbReference>
<feature type="region of interest" description="Disordered" evidence="9">
    <location>
        <begin position="380"/>
        <end position="401"/>
    </location>
</feature>
<keyword evidence="4 8" id="KW-0560">Oxidoreductase</keyword>
<evidence type="ECO:0000256" key="7">
    <source>
        <dbReference type="PIRSR" id="PIRSR602403-1"/>
    </source>
</evidence>
<dbReference type="PANTHER" id="PTHR24291:SF50">
    <property type="entry name" value="BIFUNCTIONAL ALBAFLAVENONE MONOOXYGENASE_TERPENE SYNTHASE"/>
    <property type="match status" value="1"/>
</dbReference>
<dbReference type="PROSITE" id="PS00086">
    <property type="entry name" value="CYTOCHROME_P450"/>
    <property type="match status" value="1"/>
</dbReference>